<dbReference type="AlphaFoldDB" id="A0A5D4RC32"/>
<protein>
    <recommendedName>
        <fullName evidence="3">Protein involved in plasmid replication-relaxation</fullName>
    </recommendedName>
</protein>
<evidence type="ECO:0008006" key="3">
    <source>
        <dbReference type="Google" id="ProtNLM"/>
    </source>
</evidence>
<reference evidence="1 2" key="1">
    <citation type="submission" date="2019-08" db="EMBL/GenBank/DDBJ databases">
        <title>Bacillus genomes from the desert of Cuatro Cienegas, Coahuila.</title>
        <authorList>
            <person name="Olmedo-Alvarez G."/>
        </authorList>
    </citation>
    <scope>NUCLEOTIDE SEQUENCE [LARGE SCALE GENOMIC DNA]</scope>
    <source>
        <strain evidence="1 2">CH108_3D</strain>
    </source>
</reference>
<evidence type="ECO:0000313" key="1">
    <source>
        <dbReference type="EMBL" id="TYS48260.1"/>
    </source>
</evidence>
<comment type="caution">
    <text evidence="1">The sequence shown here is derived from an EMBL/GenBank/DDBJ whole genome shotgun (WGS) entry which is preliminary data.</text>
</comment>
<dbReference type="RefSeq" id="WP_148986153.1">
    <property type="nucleotide sequence ID" value="NZ_JBNILK010000012.1"/>
</dbReference>
<dbReference type="EMBL" id="VTEQ01000010">
    <property type="protein sequence ID" value="TYS48260.1"/>
    <property type="molecule type" value="Genomic_DNA"/>
</dbReference>
<dbReference type="Proteomes" id="UP000322997">
    <property type="component" value="Unassembled WGS sequence"/>
</dbReference>
<proteinExistence type="predicted"/>
<dbReference type="InterPro" id="IPR025855">
    <property type="entry name" value="Replic_Relax"/>
</dbReference>
<sequence length="296" mass="34433">MAKRIGNIEEQLFVSLHDLVFIDVPYLEKYIFVHSSGKAYSRAWISRQMKALQSEGYVKSFPVAKATTRGNDRLVYTLDTRGIQETKEILGEADWDARWTQRTPTYVFHSLRMAHIQAAYASNSDDLFGFKEFFSERRAYRNYGEHVRDASGKGRQSSTTVIRPDGAFVLEREIQEQPVQILFLVELERSRQRIDVTLNKIRRYNEYIRKSAYKNDQVFGESIRTVRVLFISTNETERNQLMRNAQKADARELEKIGGALLFATYEDVLTDPYGFIWKAANSSDPEKSYSLYKKIE</sequence>
<organism evidence="1 2">
    <name type="scientific">Rossellomorea marisflavi</name>
    <dbReference type="NCBI Taxonomy" id="189381"/>
    <lineage>
        <taxon>Bacteria</taxon>
        <taxon>Bacillati</taxon>
        <taxon>Bacillota</taxon>
        <taxon>Bacilli</taxon>
        <taxon>Bacillales</taxon>
        <taxon>Bacillaceae</taxon>
        <taxon>Rossellomorea</taxon>
    </lineage>
</organism>
<dbReference type="Pfam" id="PF13814">
    <property type="entry name" value="Replic_Relax"/>
    <property type="match status" value="1"/>
</dbReference>
<gene>
    <name evidence="1" type="ORF">FZC83_21550</name>
</gene>
<evidence type="ECO:0000313" key="2">
    <source>
        <dbReference type="Proteomes" id="UP000322997"/>
    </source>
</evidence>
<name>A0A5D4RC32_9BACI</name>
<accession>A0A5D4RC32</accession>